<dbReference type="AlphaFoldDB" id="A0A4P6V4H7"/>
<feature type="domain" description="HTH arsR-type" evidence="2">
    <location>
        <begin position="1"/>
        <end position="88"/>
    </location>
</feature>
<evidence type="ECO:0000313" key="3">
    <source>
        <dbReference type="EMBL" id="QBK32185.1"/>
    </source>
</evidence>
<evidence type="ECO:0000259" key="2">
    <source>
        <dbReference type="PROSITE" id="PS50987"/>
    </source>
</evidence>
<dbReference type="CDD" id="cd08893">
    <property type="entry name" value="SRPBCC_CalC_Aha1-like_GntR-HTH"/>
    <property type="match status" value="1"/>
</dbReference>
<dbReference type="Pfam" id="PF08327">
    <property type="entry name" value="AHSA1"/>
    <property type="match status" value="1"/>
</dbReference>
<dbReference type="InterPro" id="IPR013538">
    <property type="entry name" value="ASHA1/2-like_C"/>
</dbReference>
<name>A0A4P6V4H7_9HYPH</name>
<dbReference type="KEGG" id="rpod:E0E05_00380"/>
<dbReference type="EMBL" id="CP036532">
    <property type="protein sequence ID" value="QBK32185.1"/>
    <property type="molecule type" value="Genomic_DNA"/>
</dbReference>
<gene>
    <name evidence="3" type="ORF">E0E05_00380</name>
</gene>
<comment type="similarity">
    <text evidence="1">Belongs to the AHA1 family.</text>
</comment>
<dbReference type="InterPro" id="IPR036388">
    <property type="entry name" value="WH-like_DNA-bd_sf"/>
</dbReference>
<dbReference type="Gene3D" id="1.10.10.10">
    <property type="entry name" value="Winged helix-like DNA-binding domain superfamily/Winged helix DNA-binding domain"/>
    <property type="match status" value="1"/>
</dbReference>
<dbReference type="InterPro" id="IPR011991">
    <property type="entry name" value="ArsR-like_HTH"/>
</dbReference>
<proteinExistence type="inferred from homology"/>
<dbReference type="SUPFAM" id="SSF55961">
    <property type="entry name" value="Bet v1-like"/>
    <property type="match status" value="1"/>
</dbReference>
<dbReference type="Proteomes" id="UP000293719">
    <property type="component" value="Chromosome"/>
</dbReference>
<dbReference type="SUPFAM" id="SSF46785">
    <property type="entry name" value="Winged helix' DNA-binding domain"/>
    <property type="match status" value="1"/>
</dbReference>
<dbReference type="SMART" id="SM00418">
    <property type="entry name" value="HTH_ARSR"/>
    <property type="match status" value="1"/>
</dbReference>
<organism evidence="3 4">
    <name type="scientific">Roseitalea porphyridii</name>
    <dbReference type="NCBI Taxonomy" id="1852022"/>
    <lineage>
        <taxon>Bacteria</taxon>
        <taxon>Pseudomonadati</taxon>
        <taxon>Pseudomonadota</taxon>
        <taxon>Alphaproteobacteria</taxon>
        <taxon>Hyphomicrobiales</taxon>
        <taxon>Ahrensiaceae</taxon>
        <taxon>Roseitalea</taxon>
    </lineage>
</organism>
<protein>
    <submittedName>
        <fullName evidence="3">Metalloregulator ArsR/SmtB family transcription factor</fullName>
    </submittedName>
</protein>
<evidence type="ECO:0000256" key="1">
    <source>
        <dbReference type="ARBA" id="ARBA00006817"/>
    </source>
</evidence>
<sequence>MDAIFKALADETRRNLLDMLRERDGQTLSELEQQMGMTRFGVMKHLKVLEDASLVVTRRSGRFKHHYLNAVPLQQVIDRWIEPLVQKPMARMALDLKAQLEGTGPMTTTNDGPPDFVLETYIRTTPETLWDALTDGGKTPHFYIAGARLKSDLKKGGRFDYLGPDGSLMLGGEILAIDPPRRLEATFEPGWGEDKKPSRCVYEIEKQGDACKFTILHYGLPAGQEGVREGWARIASSLKTWIETGQPAAFTNAA</sequence>
<accession>A0A4P6V4H7</accession>
<dbReference type="PRINTS" id="PR00778">
    <property type="entry name" value="HTHARSR"/>
</dbReference>
<dbReference type="GO" id="GO:0003700">
    <property type="term" value="F:DNA-binding transcription factor activity"/>
    <property type="evidence" value="ECO:0007669"/>
    <property type="project" value="InterPro"/>
</dbReference>
<dbReference type="NCBIfam" id="NF033788">
    <property type="entry name" value="HTH_metalloreg"/>
    <property type="match status" value="1"/>
</dbReference>
<dbReference type="PANTHER" id="PTHR38600">
    <property type="entry name" value="TRANSCRIPTIONAL REGULATORY PROTEIN"/>
    <property type="match status" value="1"/>
</dbReference>
<dbReference type="CDD" id="cd00090">
    <property type="entry name" value="HTH_ARSR"/>
    <property type="match status" value="1"/>
</dbReference>
<dbReference type="InterPro" id="IPR036390">
    <property type="entry name" value="WH_DNA-bd_sf"/>
</dbReference>
<dbReference type="PANTHER" id="PTHR38600:SF1">
    <property type="entry name" value="TRANSCRIPTIONAL REGULATORY PROTEIN"/>
    <property type="match status" value="1"/>
</dbReference>
<dbReference type="Gene3D" id="3.30.530.20">
    <property type="match status" value="1"/>
</dbReference>
<dbReference type="OrthoDB" id="9815653at2"/>
<dbReference type="InterPro" id="IPR023393">
    <property type="entry name" value="START-like_dom_sf"/>
</dbReference>
<keyword evidence="4" id="KW-1185">Reference proteome</keyword>
<dbReference type="PROSITE" id="PS50987">
    <property type="entry name" value="HTH_ARSR_2"/>
    <property type="match status" value="1"/>
</dbReference>
<dbReference type="InterPro" id="IPR001845">
    <property type="entry name" value="HTH_ArsR_DNA-bd_dom"/>
</dbReference>
<dbReference type="Pfam" id="PF12840">
    <property type="entry name" value="HTH_20"/>
    <property type="match status" value="1"/>
</dbReference>
<evidence type="ECO:0000313" key="4">
    <source>
        <dbReference type="Proteomes" id="UP000293719"/>
    </source>
</evidence>
<reference evidence="3 4" key="1">
    <citation type="journal article" date="2017" name="Int. J. Syst. Evol. Microbiol.">
        <title>Roseitalea porphyridii gen. nov., sp. nov., isolated from a red alga, and reclassification of Hoeflea suaedae Chung et al. 2013 as Pseudohoeflea suaedae gen. nov., comb. nov.</title>
        <authorList>
            <person name="Hyeon J.W."/>
            <person name="Jeong S.E."/>
            <person name="Baek K."/>
            <person name="Jeon C.O."/>
        </authorList>
    </citation>
    <scope>NUCLEOTIDE SEQUENCE [LARGE SCALE GENOMIC DNA]</scope>
    <source>
        <strain evidence="3 4">MA7-20</strain>
    </source>
</reference>